<reference evidence="1" key="2">
    <citation type="submission" date="2025-05" db="UniProtKB">
        <authorList>
            <consortium name="EnsemblMetazoa"/>
        </authorList>
    </citation>
    <scope>IDENTIFICATION</scope>
</reference>
<accession>A0A6P7FYB7</accession>
<dbReference type="SUPFAM" id="SSF82185">
    <property type="entry name" value="Histone H3 K4-specific methyltransferase SET7/9 N-terminal domain"/>
    <property type="match status" value="1"/>
</dbReference>
<organism evidence="3">
    <name type="scientific">Diabrotica virgifera virgifera</name>
    <name type="common">western corn rootworm</name>
    <dbReference type="NCBI Taxonomy" id="50390"/>
    <lineage>
        <taxon>Eukaryota</taxon>
        <taxon>Metazoa</taxon>
        <taxon>Ecdysozoa</taxon>
        <taxon>Arthropoda</taxon>
        <taxon>Hexapoda</taxon>
        <taxon>Insecta</taxon>
        <taxon>Pterygota</taxon>
        <taxon>Neoptera</taxon>
        <taxon>Endopterygota</taxon>
        <taxon>Coleoptera</taxon>
        <taxon>Polyphaga</taxon>
        <taxon>Cucujiformia</taxon>
        <taxon>Chrysomeloidea</taxon>
        <taxon>Chrysomelidae</taxon>
        <taxon>Galerucinae</taxon>
        <taxon>Diabroticina</taxon>
        <taxon>Diabroticites</taxon>
        <taxon>Diabrotica</taxon>
    </lineage>
</organism>
<dbReference type="Proteomes" id="UP001652700">
    <property type="component" value="Unplaced"/>
</dbReference>
<proteinExistence type="predicted"/>
<evidence type="ECO:0000313" key="1">
    <source>
        <dbReference type="EnsemblMetazoa" id="XP_028141574.1"/>
    </source>
</evidence>
<evidence type="ECO:0000313" key="2">
    <source>
        <dbReference type="Proteomes" id="UP001652700"/>
    </source>
</evidence>
<dbReference type="OrthoDB" id="437960at2759"/>
<dbReference type="InterPro" id="IPR052849">
    <property type="entry name" value="MORN_repeat_protein"/>
</dbReference>
<dbReference type="Gene3D" id="2.20.110.10">
    <property type="entry name" value="Histone H3 K4-specific methyltransferase SET7/9 N-terminal domain"/>
    <property type="match status" value="1"/>
</dbReference>
<dbReference type="PANTHER" id="PTHR46917">
    <property type="entry name" value="MORN REPEAT-CONTAINING PROTEIN 2"/>
    <property type="match status" value="1"/>
</dbReference>
<dbReference type="InParanoid" id="A0A6P7FYB7"/>
<name>A0A6P7FYB7_DIAVI</name>
<dbReference type="EnsemblMetazoa" id="XM_028285773.2">
    <property type="protein sequence ID" value="XP_028141574.1"/>
    <property type="gene ID" value="LOC114335519"/>
</dbReference>
<evidence type="ECO:0000313" key="3">
    <source>
        <dbReference type="RefSeq" id="XP_028141574.1"/>
    </source>
</evidence>
<gene>
    <name evidence="3" type="primary">LOC114335519</name>
</gene>
<dbReference type="PANTHER" id="PTHR46917:SF1">
    <property type="entry name" value="MORN REPEAT-CONTAINING PROTEIN 2"/>
    <property type="match status" value="1"/>
</dbReference>
<dbReference type="RefSeq" id="XP_028141574.1">
    <property type="nucleotide sequence ID" value="XM_028285773.1"/>
</dbReference>
<dbReference type="AlphaFoldDB" id="A0A6P7FYB7"/>
<sequence>MSKLFKHSSVNLRERIAADPNFHKGCDKFTFPNGDIYEGEFIAHRKGLVWREGKGTYYTEDGQIYKGTWFNDKLVKEDECEVTYQDGAQYLGHIDNGEYVGSAMYTVDKGVHVLADFAGNKPMGNITLLDPKGRQWNATAGDTSALLLPEHTFFNDISASLGKGKPKIQRIREHSAKLTKPQRKMSLQKLEDRIFAKSKKTPSDLKFEESQWYQNYIRFRNVYDNILEKMSRLGQEGLSQEELDWLEKYRHFREKYLNFMKHKETPREKSLSQFNLFELYNDIMQNSEQNFVSVFYPTVKENLQEEKKDDIDNTESKKNAVYFEKFGDT</sequence>
<dbReference type="GeneID" id="114335519"/>
<dbReference type="KEGG" id="dvv:114335519"/>
<keyword evidence="2" id="KW-1185">Reference proteome</keyword>
<reference evidence="3" key="1">
    <citation type="submission" date="2025-04" db="UniProtKB">
        <authorList>
            <consortium name="RefSeq"/>
        </authorList>
    </citation>
    <scope>IDENTIFICATION</scope>
    <source>
        <tissue evidence="3">Whole insect</tissue>
    </source>
</reference>
<protein>
    <submittedName>
        <fullName evidence="3">Uncharacterized protein LOC114335519</fullName>
    </submittedName>
</protein>